<keyword evidence="1" id="KW-0802">TPR repeat</keyword>
<evidence type="ECO:0000313" key="2">
    <source>
        <dbReference type="EMBL" id="KHE91507.1"/>
    </source>
</evidence>
<dbReference type="PROSITE" id="PS50005">
    <property type="entry name" value="TPR"/>
    <property type="match status" value="1"/>
</dbReference>
<dbReference type="Pfam" id="PF00515">
    <property type="entry name" value="TPR_1"/>
    <property type="match status" value="1"/>
</dbReference>
<evidence type="ECO:0000256" key="1">
    <source>
        <dbReference type="PROSITE-ProRule" id="PRU00339"/>
    </source>
</evidence>
<feature type="repeat" description="TPR" evidence="1">
    <location>
        <begin position="1"/>
        <end position="33"/>
    </location>
</feature>
<gene>
    <name evidence="2" type="ORF">SCABRO_02717</name>
</gene>
<name>A0A0B0EEE2_9BACT</name>
<dbReference type="InterPro" id="IPR019734">
    <property type="entry name" value="TPR_rpt"/>
</dbReference>
<evidence type="ECO:0000313" key="3">
    <source>
        <dbReference type="Proteomes" id="UP000030652"/>
    </source>
</evidence>
<dbReference type="Gene3D" id="1.25.40.10">
    <property type="entry name" value="Tetratricopeptide repeat domain"/>
    <property type="match status" value="1"/>
</dbReference>
<comment type="caution">
    <text evidence="2">The sequence shown here is derived from an EMBL/GenBank/DDBJ whole genome shotgun (WGS) entry which is preliminary data.</text>
</comment>
<proteinExistence type="predicted"/>
<dbReference type="InterPro" id="IPR011990">
    <property type="entry name" value="TPR-like_helical_dom_sf"/>
</dbReference>
<dbReference type="Proteomes" id="UP000030652">
    <property type="component" value="Unassembled WGS sequence"/>
</dbReference>
<organism evidence="2 3">
    <name type="scientific">Candidatus Scalindua brodae</name>
    <dbReference type="NCBI Taxonomy" id="237368"/>
    <lineage>
        <taxon>Bacteria</taxon>
        <taxon>Pseudomonadati</taxon>
        <taxon>Planctomycetota</taxon>
        <taxon>Candidatus Brocadiia</taxon>
        <taxon>Candidatus Brocadiales</taxon>
        <taxon>Candidatus Scalinduaceae</taxon>
        <taxon>Candidatus Scalindua</taxon>
    </lineage>
</organism>
<reference evidence="2 3" key="1">
    <citation type="submission" date="2014-10" db="EMBL/GenBank/DDBJ databases">
        <title>Draft genome of anammox bacterium scalindua brodae, obtained using differential coverage binning of sequence data from two enrichment reactors.</title>
        <authorList>
            <person name="Speth D.R."/>
            <person name="Russ L."/>
            <person name="Kartal B."/>
            <person name="Op den Camp H.J."/>
            <person name="Dutilh B.E."/>
            <person name="Jetten M.S."/>
        </authorList>
    </citation>
    <scope>NUCLEOTIDE SEQUENCE [LARGE SCALE GENOMIC DNA]</scope>
    <source>
        <strain evidence="2">RU1</strain>
    </source>
</reference>
<dbReference type="SMART" id="SM00028">
    <property type="entry name" value="TPR"/>
    <property type="match status" value="1"/>
</dbReference>
<accession>A0A0B0EEE2</accession>
<dbReference type="AlphaFoldDB" id="A0A0B0EEE2"/>
<protein>
    <submittedName>
        <fullName evidence="2">Tetratricopeptide repeat protein</fullName>
    </submittedName>
</protein>
<dbReference type="EMBL" id="JRYO01000193">
    <property type="protein sequence ID" value="KHE91507.1"/>
    <property type="molecule type" value="Genomic_DNA"/>
</dbReference>
<dbReference type="SUPFAM" id="SSF48452">
    <property type="entry name" value="TPR-like"/>
    <property type="match status" value="1"/>
</dbReference>
<dbReference type="PROSITE" id="PS50293">
    <property type="entry name" value="TPR_REGION"/>
    <property type="match status" value="1"/>
</dbReference>
<sequence length="54" mass="6320">MVLNNLGFVYSRQEDNEKASLCFQKALELDPNNEDAMMNLEQIKAMWKHFPTLC</sequence>